<evidence type="ECO:0000256" key="1">
    <source>
        <dbReference type="SAM" id="MobiDB-lite"/>
    </source>
</evidence>
<proteinExistence type="predicted"/>
<dbReference type="EMBL" id="GISG01231627">
    <property type="protein sequence ID" value="MBA4666426.1"/>
    <property type="molecule type" value="Transcribed_RNA"/>
</dbReference>
<dbReference type="AlphaFoldDB" id="A0A7C9ENF7"/>
<dbReference type="EMBL" id="GISG01231629">
    <property type="protein sequence ID" value="MBA4666428.1"/>
    <property type="molecule type" value="Transcribed_RNA"/>
</dbReference>
<keyword evidence="2" id="KW-1133">Transmembrane helix</keyword>
<protein>
    <submittedName>
        <fullName evidence="3">Uncharacterized protein</fullName>
    </submittedName>
</protein>
<name>A0A7C9ENF7_OPUST</name>
<feature type="region of interest" description="Disordered" evidence="1">
    <location>
        <begin position="36"/>
        <end position="56"/>
    </location>
</feature>
<evidence type="ECO:0000313" key="3">
    <source>
        <dbReference type="EMBL" id="MBA4666428.1"/>
    </source>
</evidence>
<keyword evidence="2" id="KW-0472">Membrane</keyword>
<dbReference type="EMBL" id="GISG01231624">
    <property type="protein sequence ID" value="MBA4666424.1"/>
    <property type="molecule type" value="Transcribed_RNA"/>
</dbReference>
<feature type="transmembrane region" description="Helical" evidence="2">
    <location>
        <begin position="92"/>
        <end position="113"/>
    </location>
</feature>
<reference evidence="3" key="2">
    <citation type="submission" date="2020-07" db="EMBL/GenBank/DDBJ databases">
        <authorList>
            <person name="Vera ALvarez R."/>
            <person name="Arias-Moreno D.M."/>
            <person name="Jimenez-Jacinto V."/>
            <person name="Jimenez-Bremont J.F."/>
            <person name="Swaminathan K."/>
            <person name="Moose S.P."/>
            <person name="Guerrero-Gonzalez M.L."/>
            <person name="Marino-Ramirez L."/>
            <person name="Landsman D."/>
            <person name="Rodriguez-Kessler M."/>
            <person name="Delgado-Sanchez P."/>
        </authorList>
    </citation>
    <scope>NUCLEOTIDE SEQUENCE</scope>
    <source>
        <tissue evidence="3">Cladode</tissue>
    </source>
</reference>
<accession>A0A7C9ENF7</accession>
<sequence length="173" mass="18969">MSGKGLLCFYNSMTTCVNCYLLFAASQPSLQAQSSSSPGALRQVKKPTSNPNVAKPLIRPSTIKFGPFQQSSSRQGSQPTCETSSTPTAGTFYSVCSLHLTFLPMLLVVPRLILHQQPMILHMLVLILVLLLLHTLLVSLQLLLACLFWSALLSYSCCSTNELYIYLSIYACS</sequence>
<feature type="transmembrane region" description="Helical" evidence="2">
    <location>
        <begin position="125"/>
        <end position="152"/>
    </location>
</feature>
<organism evidence="3">
    <name type="scientific">Opuntia streptacantha</name>
    <name type="common">Prickly pear cactus</name>
    <name type="synonym">Opuntia cardona</name>
    <dbReference type="NCBI Taxonomy" id="393608"/>
    <lineage>
        <taxon>Eukaryota</taxon>
        <taxon>Viridiplantae</taxon>
        <taxon>Streptophyta</taxon>
        <taxon>Embryophyta</taxon>
        <taxon>Tracheophyta</taxon>
        <taxon>Spermatophyta</taxon>
        <taxon>Magnoliopsida</taxon>
        <taxon>eudicotyledons</taxon>
        <taxon>Gunneridae</taxon>
        <taxon>Pentapetalae</taxon>
        <taxon>Caryophyllales</taxon>
        <taxon>Cactineae</taxon>
        <taxon>Cactaceae</taxon>
        <taxon>Opuntioideae</taxon>
        <taxon>Opuntia</taxon>
    </lineage>
</organism>
<evidence type="ECO:0000256" key="2">
    <source>
        <dbReference type="SAM" id="Phobius"/>
    </source>
</evidence>
<reference evidence="3" key="1">
    <citation type="journal article" date="2013" name="J. Plant Res.">
        <title>Effect of fungi and light on seed germination of three Opuntia species from semiarid lands of central Mexico.</title>
        <authorList>
            <person name="Delgado-Sanchez P."/>
            <person name="Jimenez-Bremont J.F."/>
            <person name="Guerrero-Gonzalez Mde L."/>
            <person name="Flores J."/>
        </authorList>
    </citation>
    <scope>NUCLEOTIDE SEQUENCE</scope>
    <source>
        <tissue evidence="3">Cladode</tissue>
    </source>
</reference>
<keyword evidence="2" id="KW-0812">Transmembrane</keyword>